<proteinExistence type="predicted"/>
<feature type="transmembrane region" description="Helical" evidence="1">
    <location>
        <begin position="256"/>
        <end position="276"/>
    </location>
</feature>
<organism evidence="2 3">
    <name type="scientific">Nocardioides potassii</name>
    <dbReference type="NCBI Taxonomy" id="2911371"/>
    <lineage>
        <taxon>Bacteria</taxon>
        <taxon>Bacillati</taxon>
        <taxon>Actinomycetota</taxon>
        <taxon>Actinomycetes</taxon>
        <taxon>Propionibacteriales</taxon>
        <taxon>Nocardioidaceae</taxon>
        <taxon>Nocardioides</taxon>
    </lineage>
</organism>
<keyword evidence="1" id="KW-0812">Transmembrane</keyword>
<gene>
    <name evidence="2" type="ORF">L2K70_09875</name>
</gene>
<feature type="transmembrane region" description="Helical" evidence="1">
    <location>
        <begin position="210"/>
        <end position="236"/>
    </location>
</feature>
<dbReference type="RefSeq" id="WP_236401669.1">
    <property type="nucleotide sequence ID" value="NZ_JAKJHZ010000006.1"/>
</dbReference>
<dbReference type="Proteomes" id="UP001201161">
    <property type="component" value="Unassembled WGS sequence"/>
</dbReference>
<keyword evidence="1" id="KW-0472">Membrane</keyword>
<evidence type="ECO:0000313" key="2">
    <source>
        <dbReference type="EMBL" id="MCF6377914.1"/>
    </source>
</evidence>
<comment type="caution">
    <text evidence="2">The sequence shown here is derived from an EMBL/GenBank/DDBJ whole genome shotgun (WGS) entry which is preliminary data.</text>
</comment>
<feature type="transmembrane region" description="Helical" evidence="1">
    <location>
        <begin position="296"/>
        <end position="317"/>
    </location>
</feature>
<feature type="transmembrane region" description="Helical" evidence="1">
    <location>
        <begin position="126"/>
        <end position="154"/>
    </location>
</feature>
<sequence length="459" mass="48029">MTTAFRTAATPQSRTTAAPLGRVYRFELVKLLSQWRLRLVLLACLAAPALYTAVVSRQTSLPADALYGRWMGQSGWAGSLAVLAFMGTLVLPLLTALVAGDVFAVEDRLGTWRQLMVAVRSARVVFVAKALAALTVIAALLAAIVASSVAGGLLSVGSHAVPGIDGHLLQSGELARTVLLAWLTVVPATLAFGAVGLLGSVALGRSPLGLLLPVVLALVLQGVALLPVPVAVRLALPVNGFLAYRGLLTEPVQAGPVWVGLVVGLSWTVLATYLAFRIFVRRDFTDLAHDGSGRRLVLGGLVPLLVLSVLTTGVLSATGATGSGIERTKVEAGLATSFSHLYVLQTDQLSRPAVTVDQLEATASCDKGGDRVEDTGPGSDWRCVVTWTLPGSSATGSAIYQLDVLADGKYVADGDGPKEVNGFFQVRTPTGDAPNPLWQFDGSLDLLAQRTPDPPRTYP</sequence>
<feature type="transmembrane region" description="Helical" evidence="1">
    <location>
        <begin position="76"/>
        <end position="105"/>
    </location>
</feature>
<dbReference type="Pfam" id="PF12730">
    <property type="entry name" value="ABC2_membrane_4"/>
    <property type="match status" value="1"/>
</dbReference>
<feature type="transmembrane region" description="Helical" evidence="1">
    <location>
        <begin position="35"/>
        <end position="56"/>
    </location>
</feature>
<dbReference type="EMBL" id="JAKJHZ010000006">
    <property type="protein sequence ID" value="MCF6377914.1"/>
    <property type="molecule type" value="Genomic_DNA"/>
</dbReference>
<name>A0ABS9HCG6_9ACTN</name>
<protein>
    <submittedName>
        <fullName evidence="2">ABC transporter permease</fullName>
    </submittedName>
</protein>
<evidence type="ECO:0000313" key="3">
    <source>
        <dbReference type="Proteomes" id="UP001201161"/>
    </source>
</evidence>
<keyword evidence="3" id="KW-1185">Reference proteome</keyword>
<reference evidence="2 3" key="1">
    <citation type="submission" date="2022-01" db="EMBL/GenBank/DDBJ databases">
        <title>Nocardioides sp. nov., an actinomycete isolated from mining soil.</title>
        <authorList>
            <person name="Liu L."/>
        </authorList>
    </citation>
    <scope>NUCLEOTIDE SEQUENCE [LARGE SCALE GENOMIC DNA]</scope>
    <source>
        <strain evidence="2 3">KLBMP 9356</strain>
    </source>
</reference>
<evidence type="ECO:0000256" key="1">
    <source>
        <dbReference type="SAM" id="Phobius"/>
    </source>
</evidence>
<accession>A0ABS9HCG6</accession>
<dbReference type="PANTHER" id="PTHR37305:SF1">
    <property type="entry name" value="MEMBRANE PROTEIN"/>
    <property type="match status" value="1"/>
</dbReference>
<dbReference type="PANTHER" id="PTHR37305">
    <property type="entry name" value="INTEGRAL MEMBRANE PROTEIN-RELATED"/>
    <property type="match status" value="1"/>
</dbReference>
<keyword evidence="1" id="KW-1133">Transmembrane helix</keyword>
<feature type="transmembrane region" description="Helical" evidence="1">
    <location>
        <begin position="174"/>
        <end position="198"/>
    </location>
</feature>